<sequence>MKYQQYKGVVEREYKMSLRKIMQQICITEGMNAVEGAKKLGIAKEVFVYWQGHFRFQKRQILFDQTVQELVEMESLYSKEPKRKEMPRMPESSDSLDDLEDVVGSLIEYYKYIHYNSEGLSLKTAKLPLYEFSKSVIRDYKNGNLIKELQVEG</sequence>
<dbReference type="RefSeq" id="WP_144837918.1">
    <property type="nucleotide sequence ID" value="NZ_JBHTKI010000008.1"/>
</dbReference>
<evidence type="ECO:0000313" key="1">
    <source>
        <dbReference type="EMBL" id="MFD1031248.1"/>
    </source>
</evidence>
<keyword evidence="2" id="KW-1185">Reference proteome</keyword>
<evidence type="ECO:0000313" key="2">
    <source>
        <dbReference type="Proteomes" id="UP001597109"/>
    </source>
</evidence>
<protein>
    <recommendedName>
        <fullName evidence="3">Transposase</fullName>
    </recommendedName>
</protein>
<gene>
    <name evidence="1" type="ORF">ACFQ1X_07340</name>
</gene>
<accession>A0ABW3LCI9</accession>
<organism evidence="1 2">
    <name type="scientific">Metaplanococcus flavidus</name>
    <dbReference type="NCBI Taxonomy" id="569883"/>
    <lineage>
        <taxon>Bacteria</taxon>
        <taxon>Bacillati</taxon>
        <taxon>Bacillota</taxon>
        <taxon>Bacilli</taxon>
        <taxon>Bacillales</taxon>
        <taxon>Caryophanaceae</taxon>
        <taxon>Metaplanococcus</taxon>
    </lineage>
</organism>
<dbReference type="Proteomes" id="UP001597109">
    <property type="component" value="Unassembled WGS sequence"/>
</dbReference>
<proteinExistence type="predicted"/>
<name>A0ABW3LCI9_9BACL</name>
<evidence type="ECO:0008006" key="3">
    <source>
        <dbReference type="Google" id="ProtNLM"/>
    </source>
</evidence>
<dbReference type="EMBL" id="JBHTKI010000008">
    <property type="protein sequence ID" value="MFD1031248.1"/>
    <property type="molecule type" value="Genomic_DNA"/>
</dbReference>
<reference evidence="2" key="1">
    <citation type="journal article" date="2019" name="Int. J. Syst. Evol. Microbiol.">
        <title>The Global Catalogue of Microorganisms (GCM) 10K type strain sequencing project: providing services to taxonomists for standard genome sequencing and annotation.</title>
        <authorList>
            <consortium name="The Broad Institute Genomics Platform"/>
            <consortium name="The Broad Institute Genome Sequencing Center for Infectious Disease"/>
            <person name="Wu L."/>
            <person name="Ma J."/>
        </authorList>
    </citation>
    <scope>NUCLEOTIDE SEQUENCE [LARGE SCALE GENOMIC DNA]</scope>
    <source>
        <strain evidence="2">CCUG 56756</strain>
    </source>
</reference>
<comment type="caution">
    <text evidence="1">The sequence shown here is derived from an EMBL/GenBank/DDBJ whole genome shotgun (WGS) entry which is preliminary data.</text>
</comment>